<gene>
    <name evidence="2" type="ORF">PMAYCL1PPCAC_32469</name>
</gene>
<proteinExistence type="predicted"/>
<evidence type="ECO:0000313" key="3">
    <source>
        <dbReference type="Proteomes" id="UP001328107"/>
    </source>
</evidence>
<keyword evidence="1" id="KW-0732">Signal</keyword>
<accession>A0AAN5DHX7</accession>
<dbReference type="AlphaFoldDB" id="A0AAN5DHX7"/>
<dbReference type="EMBL" id="BTRK01000006">
    <property type="protein sequence ID" value="GMR62274.1"/>
    <property type="molecule type" value="Genomic_DNA"/>
</dbReference>
<dbReference type="Proteomes" id="UP001328107">
    <property type="component" value="Unassembled WGS sequence"/>
</dbReference>
<sequence length="151" mass="16113">MSRLLLLIAATAGCCVYTDSITAYLRCPCPVRYGKFSCDCAGFAGSQCYPSCMNSCSSACSSPICVNQCIGSCQQQCQGTFFSPSYGNSCNSCLDRCYSTCSNRGCISACNNNCGEFCGGSFNVCPVNQYPCGGGCCRTNLRLNLHRLKQL</sequence>
<protein>
    <submittedName>
        <fullName evidence="2">Uncharacterized protein</fullName>
    </submittedName>
</protein>
<keyword evidence="3" id="KW-1185">Reference proteome</keyword>
<name>A0AAN5DHX7_9BILA</name>
<organism evidence="2 3">
    <name type="scientific">Pristionchus mayeri</name>
    <dbReference type="NCBI Taxonomy" id="1317129"/>
    <lineage>
        <taxon>Eukaryota</taxon>
        <taxon>Metazoa</taxon>
        <taxon>Ecdysozoa</taxon>
        <taxon>Nematoda</taxon>
        <taxon>Chromadorea</taxon>
        <taxon>Rhabditida</taxon>
        <taxon>Rhabditina</taxon>
        <taxon>Diplogasteromorpha</taxon>
        <taxon>Diplogasteroidea</taxon>
        <taxon>Neodiplogasteridae</taxon>
        <taxon>Pristionchus</taxon>
    </lineage>
</organism>
<feature type="chain" id="PRO_5042987332" evidence="1">
    <location>
        <begin position="21"/>
        <end position="151"/>
    </location>
</feature>
<reference evidence="3" key="1">
    <citation type="submission" date="2022-10" db="EMBL/GenBank/DDBJ databases">
        <title>Genome assembly of Pristionchus species.</title>
        <authorList>
            <person name="Yoshida K."/>
            <person name="Sommer R.J."/>
        </authorList>
    </citation>
    <scope>NUCLEOTIDE SEQUENCE [LARGE SCALE GENOMIC DNA]</scope>
    <source>
        <strain evidence="3">RS5460</strain>
    </source>
</reference>
<feature type="non-terminal residue" evidence="2">
    <location>
        <position position="151"/>
    </location>
</feature>
<comment type="caution">
    <text evidence="2">The sequence shown here is derived from an EMBL/GenBank/DDBJ whole genome shotgun (WGS) entry which is preliminary data.</text>
</comment>
<evidence type="ECO:0000313" key="2">
    <source>
        <dbReference type="EMBL" id="GMR62274.1"/>
    </source>
</evidence>
<evidence type="ECO:0000256" key="1">
    <source>
        <dbReference type="SAM" id="SignalP"/>
    </source>
</evidence>
<feature type="signal peptide" evidence="1">
    <location>
        <begin position="1"/>
        <end position="20"/>
    </location>
</feature>